<evidence type="ECO:0000313" key="2">
    <source>
        <dbReference type="EMBL" id="KAH7367337.1"/>
    </source>
</evidence>
<gene>
    <name evidence="2" type="ORF">B0T11DRAFT_275134</name>
</gene>
<reference evidence="2" key="1">
    <citation type="journal article" date="2021" name="Nat. Commun.">
        <title>Genetic determinants of endophytism in the Arabidopsis root mycobiome.</title>
        <authorList>
            <person name="Mesny F."/>
            <person name="Miyauchi S."/>
            <person name="Thiergart T."/>
            <person name="Pickel B."/>
            <person name="Atanasova L."/>
            <person name="Karlsson M."/>
            <person name="Huettel B."/>
            <person name="Barry K.W."/>
            <person name="Haridas S."/>
            <person name="Chen C."/>
            <person name="Bauer D."/>
            <person name="Andreopoulos W."/>
            <person name="Pangilinan J."/>
            <person name="LaButti K."/>
            <person name="Riley R."/>
            <person name="Lipzen A."/>
            <person name="Clum A."/>
            <person name="Drula E."/>
            <person name="Henrissat B."/>
            <person name="Kohler A."/>
            <person name="Grigoriev I.V."/>
            <person name="Martin F.M."/>
            <person name="Hacquard S."/>
        </authorList>
    </citation>
    <scope>NUCLEOTIDE SEQUENCE</scope>
    <source>
        <strain evidence="2">MPI-CAGE-AT-0016</strain>
    </source>
</reference>
<proteinExistence type="predicted"/>
<dbReference type="OrthoDB" id="2311687at2759"/>
<dbReference type="GO" id="GO:0007059">
    <property type="term" value="P:chromosome segregation"/>
    <property type="evidence" value="ECO:0007669"/>
    <property type="project" value="TreeGrafter"/>
</dbReference>
<sequence>MAPTETTILTHYLTIAAKLPAIITLEQFTSYFPRSQQSNPQIRSLYRHLQHERNATVETVLENIAHEEKRAKAMRREAARARREATEAEPDAELEVERALFGSTVGGTPRHDLDSVIPEMDSAVASMEADIQTLEAEEAALRESIQQTVGGLSDLRYGRLSNQRLPDEVIQGLKTLQAQCDNKT</sequence>
<protein>
    <submittedName>
        <fullName evidence="2">Cnl2/NKP2 family protein-domain-containing protein</fullName>
    </submittedName>
</protein>
<feature type="coiled-coil region" evidence="1">
    <location>
        <begin position="57"/>
        <end position="84"/>
    </location>
</feature>
<dbReference type="AlphaFoldDB" id="A0A8K0TMM7"/>
<dbReference type="PANTHER" id="PTHR28064:SF1">
    <property type="entry name" value="INNER KINETOCHORE SUBUNIT NKP2"/>
    <property type="match status" value="1"/>
</dbReference>
<feature type="coiled-coil region" evidence="1">
    <location>
        <begin position="117"/>
        <end position="144"/>
    </location>
</feature>
<dbReference type="PANTHER" id="PTHR28064">
    <property type="entry name" value="INNER KINETOCHORE SUBUNIT NKP2"/>
    <property type="match status" value="1"/>
</dbReference>
<dbReference type="GO" id="GO:0031511">
    <property type="term" value="C:Mis6-Sim4 complex"/>
    <property type="evidence" value="ECO:0007669"/>
    <property type="project" value="TreeGrafter"/>
</dbReference>
<evidence type="ECO:0000256" key="1">
    <source>
        <dbReference type="SAM" id="Coils"/>
    </source>
</evidence>
<dbReference type="EMBL" id="JAGPXD010000002">
    <property type="protein sequence ID" value="KAH7367337.1"/>
    <property type="molecule type" value="Genomic_DNA"/>
</dbReference>
<dbReference type="Pfam" id="PF09447">
    <property type="entry name" value="Cnl2_NKP2"/>
    <property type="match status" value="1"/>
</dbReference>
<organism evidence="2 3">
    <name type="scientific">Plectosphaerella cucumerina</name>
    <dbReference type="NCBI Taxonomy" id="40658"/>
    <lineage>
        <taxon>Eukaryota</taxon>
        <taxon>Fungi</taxon>
        <taxon>Dikarya</taxon>
        <taxon>Ascomycota</taxon>
        <taxon>Pezizomycotina</taxon>
        <taxon>Sordariomycetes</taxon>
        <taxon>Hypocreomycetidae</taxon>
        <taxon>Glomerellales</taxon>
        <taxon>Plectosphaerellaceae</taxon>
        <taxon>Plectosphaerella</taxon>
    </lineage>
</organism>
<dbReference type="InterPro" id="IPR018565">
    <property type="entry name" value="Nkp2/Cnl2"/>
</dbReference>
<accession>A0A8K0TMM7</accession>
<keyword evidence="3" id="KW-1185">Reference proteome</keyword>
<name>A0A8K0TMM7_9PEZI</name>
<keyword evidence="1" id="KW-0175">Coiled coil</keyword>
<comment type="caution">
    <text evidence="2">The sequence shown here is derived from an EMBL/GenBank/DDBJ whole genome shotgun (WGS) entry which is preliminary data.</text>
</comment>
<evidence type="ECO:0000313" key="3">
    <source>
        <dbReference type="Proteomes" id="UP000813385"/>
    </source>
</evidence>
<dbReference type="Proteomes" id="UP000813385">
    <property type="component" value="Unassembled WGS sequence"/>
</dbReference>